<sequence length="531" mass="59647">MSLSPVWVQWETVLSYLVLEEVAAFLSLCQVYALLLPSQGRRGLALLSFPWQMLSPVPPSSHKSHRSLEHKQRADMGSVAAVMNLLLCAMPLISGTTTEELVSVPSVVDGIMGKPLYVAVEKKFSEDGVQFQGTWFQISPKPTHLVTFDNNRAIHNMLLKETVERVTPPNISLNFTCLDEADEGDYQLTINIIHTGHNASETVTKNVRITVNVPLSIPVVEKSSKGTLVEDQDNVTLTCAVWKGTKPKFEWFRNNRPVNPSKRHVFSQNNSILYISPVKKEDIGAYSCAVKNPISHFRSKVMELSVCYGPYNLEVNSEQGLRIGEVFTVNQGEMVFFDCLADSNPPNTCVWISRRNNNTEVLMTGPRFEVASHNLGHATKFLCRAFNNVTNKQDETHFTLVVANLGKGRENLVQEETAVSSLTIIAIFSLLTIVCMLIVLFRKSCHPKRVFMKIYSRSPVSHYTYYSFLLGHEDATEDFGIYEFVSIPGRMESRQASCRSLTRLDSARDLHTTIYDVIKHVPETPTLSLLK</sequence>
<reference evidence="1" key="1">
    <citation type="submission" date="2020-02" db="EMBL/GenBank/DDBJ databases">
        <title>Genome sequencing of the panga catfish, Pangasius djambal.</title>
        <authorList>
            <person name="Wen M."/>
            <person name="Zahm M."/>
            <person name="Roques C."/>
            <person name="Cabau C."/>
            <person name="Klopp C."/>
            <person name="Donnadieu C."/>
            <person name="Jouanno E."/>
            <person name="Avarre J.-C."/>
            <person name="Campet M."/>
            <person name="Ha T."/>
            <person name="Dugue R."/>
            <person name="Lampietro C."/>
            <person name="Louis A."/>
            <person name="Herpin A."/>
            <person name="Echchiki A."/>
            <person name="Berthelot C."/>
            <person name="Parey E."/>
            <person name="Roest-Crollius H."/>
            <person name="Braasch I."/>
            <person name="Postlethwait J.H."/>
            <person name="Bobe J."/>
            <person name="Montfort J."/>
            <person name="Bouchez O."/>
            <person name="Begum T."/>
            <person name="Schartl M."/>
            <person name="Gustiano R."/>
            <person name="Guiguen Y."/>
        </authorList>
    </citation>
    <scope>NUCLEOTIDE SEQUENCE</scope>
    <source>
        <strain evidence="1">Pdj_M5554</strain>
    </source>
</reference>
<dbReference type="EMBL" id="CM040997">
    <property type="protein sequence ID" value="MCJ8746227.1"/>
    <property type="molecule type" value="Genomic_DNA"/>
</dbReference>
<comment type="caution">
    <text evidence="1">The sequence shown here is derived from an EMBL/GenBank/DDBJ whole genome shotgun (WGS) entry which is preliminary data.</text>
</comment>
<protein>
    <submittedName>
        <fullName evidence="1">Uncharacterized protein</fullName>
    </submittedName>
</protein>
<proteinExistence type="predicted"/>
<dbReference type="Proteomes" id="UP000830395">
    <property type="component" value="Chromosome 23"/>
</dbReference>
<accession>A0ACC5ZF50</accession>
<gene>
    <name evidence="1" type="ORF">PDJAM_G00139360</name>
</gene>
<keyword evidence="2" id="KW-1185">Reference proteome</keyword>
<evidence type="ECO:0000313" key="2">
    <source>
        <dbReference type="Proteomes" id="UP000830395"/>
    </source>
</evidence>
<evidence type="ECO:0000313" key="1">
    <source>
        <dbReference type="EMBL" id="MCJ8746227.1"/>
    </source>
</evidence>
<organism evidence="1 2">
    <name type="scientific">Pangasius djambal</name>
    <dbReference type="NCBI Taxonomy" id="1691987"/>
    <lineage>
        <taxon>Eukaryota</taxon>
        <taxon>Metazoa</taxon>
        <taxon>Chordata</taxon>
        <taxon>Craniata</taxon>
        <taxon>Vertebrata</taxon>
        <taxon>Euteleostomi</taxon>
        <taxon>Actinopterygii</taxon>
        <taxon>Neopterygii</taxon>
        <taxon>Teleostei</taxon>
        <taxon>Ostariophysi</taxon>
        <taxon>Siluriformes</taxon>
        <taxon>Pangasiidae</taxon>
        <taxon>Pangasius</taxon>
    </lineage>
</organism>
<name>A0ACC5ZF50_9TELE</name>